<feature type="transmembrane region" description="Helical" evidence="13">
    <location>
        <begin position="52"/>
        <end position="72"/>
    </location>
</feature>
<sequence length="304" mass="34619">MNFAFWMILLVIGVLESITGILLNTAIVAVQINVVKNKLRSNPSHPLTITMGLVNTLLLCMSIIWVMLYMTWSPISKAIEVINFFVVAASWFMFFSYWLTAWLCVYYFVSVTNFHQQIVVCLKRTFTSALPYLLLISGMGSFALSFTSLWDARVKLENKDNITLHATAIIPYGFSKLFIILATLFGCWIPFALTSISIGLTLSSILRHVWRLKQNNFNCSAPQLKAHLNAIRTMVLLFLLCTSSYIMALFAFEVEFSSDDIYLLNCLFIMSYPTVEAVILIQASSKLKKMFQIKCSRQEIPMRT</sequence>
<feature type="transmembrane region" description="Helical" evidence="13">
    <location>
        <begin position="7"/>
        <end position="32"/>
    </location>
</feature>
<proteinExistence type="inferred from homology"/>
<feature type="transmembrane region" description="Helical" evidence="13">
    <location>
        <begin position="188"/>
        <end position="210"/>
    </location>
</feature>
<keyword evidence="10 12" id="KW-0807">Transducer</keyword>
<evidence type="ECO:0000256" key="10">
    <source>
        <dbReference type="ARBA" id="ARBA00023224"/>
    </source>
</evidence>
<dbReference type="PANTHER" id="PTHR11394:SF47">
    <property type="entry name" value="TASTE RECEPTOR TYPE 2 MEMBER 40"/>
    <property type="match status" value="1"/>
</dbReference>
<dbReference type="Proteomes" id="UP001181693">
    <property type="component" value="Unassembled WGS sequence"/>
</dbReference>
<feature type="transmembrane region" description="Helical" evidence="13">
    <location>
        <begin position="162"/>
        <end position="182"/>
    </location>
</feature>
<dbReference type="AlphaFoldDB" id="A0AAV3A3J4"/>
<keyword evidence="3 12" id="KW-0919">Taste</keyword>
<accession>A0AAV3A3J4</accession>
<evidence type="ECO:0000256" key="11">
    <source>
        <dbReference type="RuleBase" id="RU004423"/>
    </source>
</evidence>
<dbReference type="GO" id="GO:0033038">
    <property type="term" value="F:bitter taste receptor activity"/>
    <property type="evidence" value="ECO:0007669"/>
    <property type="project" value="InterPro"/>
</dbReference>
<evidence type="ECO:0000256" key="12">
    <source>
        <dbReference type="RuleBase" id="RU004424"/>
    </source>
</evidence>
<keyword evidence="9 12" id="KW-0675">Receptor</keyword>
<keyword evidence="4 12" id="KW-0716">Sensory transduction</keyword>
<name>A0AAV3A3J4_PYXAD</name>
<evidence type="ECO:0000256" key="5">
    <source>
        <dbReference type="ARBA" id="ARBA00022692"/>
    </source>
</evidence>
<evidence type="ECO:0000256" key="4">
    <source>
        <dbReference type="ARBA" id="ARBA00022606"/>
    </source>
</evidence>
<evidence type="ECO:0000256" key="7">
    <source>
        <dbReference type="ARBA" id="ARBA00023040"/>
    </source>
</evidence>
<reference evidence="14" key="1">
    <citation type="thesis" date="2020" institute="ProQuest LLC" country="789 East Eisenhower Parkway, Ann Arbor, MI, USA">
        <title>Comparative Genomics and Chromosome Evolution.</title>
        <authorList>
            <person name="Mudd A.B."/>
        </authorList>
    </citation>
    <scope>NUCLEOTIDE SEQUENCE</scope>
    <source>
        <strain evidence="14">1538</strain>
        <tissue evidence="14">Blood</tissue>
    </source>
</reference>
<dbReference type="SUPFAM" id="SSF81321">
    <property type="entry name" value="Family A G protein-coupled receptor-like"/>
    <property type="match status" value="1"/>
</dbReference>
<keyword evidence="8 12" id="KW-0472">Membrane</keyword>
<dbReference type="PANTHER" id="PTHR11394">
    <property type="entry name" value="TASTE RECEPTOR TYPE 2"/>
    <property type="match status" value="1"/>
</dbReference>
<evidence type="ECO:0000256" key="9">
    <source>
        <dbReference type="ARBA" id="ARBA00023170"/>
    </source>
</evidence>
<comment type="similarity">
    <text evidence="2 11">Belongs to the G-protein coupled receptor T2R family.</text>
</comment>
<protein>
    <recommendedName>
        <fullName evidence="12">Taste receptor type 2</fullName>
    </recommendedName>
</protein>
<evidence type="ECO:0000256" key="13">
    <source>
        <dbReference type="SAM" id="Phobius"/>
    </source>
</evidence>
<evidence type="ECO:0000256" key="1">
    <source>
        <dbReference type="ARBA" id="ARBA00004141"/>
    </source>
</evidence>
<keyword evidence="15" id="KW-1185">Reference proteome</keyword>
<evidence type="ECO:0000256" key="3">
    <source>
        <dbReference type="ARBA" id="ARBA00022480"/>
    </source>
</evidence>
<feature type="transmembrane region" description="Helical" evidence="13">
    <location>
        <begin position="262"/>
        <end position="281"/>
    </location>
</feature>
<dbReference type="InterPro" id="IPR007960">
    <property type="entry name" value="TAS2R"/>
</dbReference>
<evidence type="ECO:0000313" key="14">
    <source>
        <dbReference type="EMBL" id="DBA18936.1"/>
    </source>
</evidence>
<dbReference type="Pfam" id="PF05296">
    <property type="entry name" value="TAS2R"/>
    <property type="match status" value="1"/>
</dbReference>
<dbReference type="Gene3D" id="1.20.1070.10">
    <property type="entry name" value="Rhodopsin 7-helix transmembrane proteins"/>
    <property type="match status" value="1"/>
</dbReference>
<evidence type="ECO:0000256" key="6">
    <source>
        <dbReference type="ARBA" id="ARBA00022989"/>
    </source>
</evidence>
<keyword evidence="7 12" id="KW-0297">G-protein coupled receptor</keyword>
<feature type="transmembrane region" description="Helical" evidence="13">
    <location>
        <begin position="230"/>
        <end position="250"/>
    </location>
</feature>
<gene>
    <name evidence="14" type="ORF">GDO54_014827</name>
</gene>
<evidence type="ECO:0000256" key="8">
    <source>
        <dbReference type="ARBA" id="ARBA00023136"/>
    </source>
</evidence>
<keyword evidence="6 13" id="KW-1133">Transmembrane helix</keyword>
<organism evidence="14 15">
    <name type="scientific">Pyxicephalus adspersus</name>
    <name type="common">African bullfrog</name>
    <dbReference type="NCBI Taxonomy" id="30357"/>
    <lineage>
        <taxon>Eukaryota</taxon>
        <taxon>Metazoa</taxon>
        <taxon>Chordata</taxon>
        <taxon>Craniata</taxon>
        <taxon>Vertebrata</taxon>
        <taxon>Euteleostomi</taxon>
        <taxon>Amphibia</taxon>
        <taxon>Batrachia</taxon>
        <taxon>Anura</taxon>
        <taxon>Neobatrachia</taxon>
        <taxon>Ranoidea</taxon>
        <taxon>Pyxicephalidae</taxon>
        <taxon>Pyxicephalinae</taxon>
        <taxon>Pyxicephalus</taxon>
    </lineage>
</organism>
<comment type="caution">
    <text evidence="14">The sequence shown here is derived from an EMBL/GenBank/DDBJ whole genome shotgun (WGS) entry which is preliminary data.</text>
</comment>
<dbReference type="GO" id="GO:0004930">
    <property type="term" value="F:G protein-coupled receptor activity"/>
    <property type="evidence" value="ECO:0007669"/>
    <property type="project" value="UniProtKB-KW"/>
</dbReference>
<evidence type="ECO:0000256" key="2">
    <source>
        <dbReference type="ARBA" id="ARBA00007376"/>
    </source>
</evidence>
<dbReference type="EMBL" id="DYDO01000008">
    <property type="protein sequence ID" value="DBA18936.1"/>
    <property type="molecule type" value="Genomic_DNA"/>
</dbReference>
<evidence type="ECO:0000313" key="15">
    <source>
        <dbReference type="Proteomes" id="UP001181693"/>
    </source>
</evidence>
<dbReference type="GO" id="GO:0016020">
    <property type="term" value="C:membrane"/>
    <property type="evidence" value="ECO:0007669"/>
    <property type="project" value="UniProtKB-SubCell"/>
</dbReference>
<keyword evidence="5 12" id="KW-0812">Transmembrane</keyword>
<feature type="transmembrane region" description="Helical" evidence="13">
    <location>
        <begin position="84"/>
        <end position="109"/>
    </location>
</feature>
<feature type="transmembrane region" description="Helical" evidence="13">
    <location>
        <begin position="129"/>
        <end position="150"/>
    </location>
</feature>
<comment type="subcellular location">
    <subcellularLocation>
        <location evidence="1 12">Membrane</location>
        <topology evidence="1 12">Multi-pass membrane protein</topology>
    </subcellularLocation>
</comment>